<comment type="caution">
    <text evidence="1">The sequence shown here is derived from an EMBL/GenBank/DDBJ whole genome shotgun (WGS) entry which is preliminary data.</text>
</comment>
<dbReference type="AlphaFoldDB" id="A0A0F9PKB1"/>
<accession>A0A0F9PKB1</accession>
<evidence type="ECO:0000313" key="1">
    <source>
        <dbReference type="EMBL" id="KKM93717.1"/>
    </source>
</evidence>
<gene>
    <name evidence="1" type="ORF">LCGC14_1205630</name>
</gene>
<sequence length="44" mass="4740">MSTPMMIVSEKTIRFWPNASTGVFEIVGSQDGLKSVPTAGKRLA</sequence>
<name>A0A0F9PKB1_9ZZZZ</name>
<proteinExistence type="predicted"/>
<protein>
    <submittedName>
        <fullName evidence="1">Uncharacterized protein</fullName>
    </submittedName>
</protein>
<dbReference type="EMBL" id="LAZR01006229">
    <property type="protein sequence ID" value="KKM93717.1"/>
    <property type="molecule type" value="Genomic_DNA"/>
</dbReference>
<organism evidence="1">
    <name type="scientific">marine sediment metagenome</name>
    <dbReference type="NCBI Taxonomy" id="412755"/>
    <lineage>
        <taxon>unclassified sequences</taxon>
        <taxon>metagenomes</taxon>
        <taxon>ecological metagenomes</taxon>
    </lineage>
</organism>
<reference evidence="1" key="1">
    <citation type="journal article" date="2015" name="Nature">
        <title>Complex archaea that bridge the gap between prokaryotes and eukaryotes.</title>
        <authorList>
            <person name="Spang A."/>
            <person name="Saw J.H."/>
            <person name="Jorgensen S.L."/>
            <person name="Zaremba-Niedzwiedzka K."/>
            <person name="Martijn J."/>
            <person name="Lind A.E."/>
            <person name="van Eijk R."/>
            <person name="Schleper C."/>
            <person name="Guy L."/>
            <person name="Ettema T.J."/>
        </authorList>
    </citation>
    <scope>NUCLEOTIDE SEQUENCE</scope>
</reference>